<evidence type="ECO:0000256" key="1">
    <source>
        <dbReference type="ARBA" id="ARBA00022527"/>
    </source>
</evidence>
<evidence type="ECO:0000259" key="4">
    <source>
        <dbReference type="Pfam" id="PF02816"/>
    </source>
</evidence>
<dbReference type="InterPro" id="IPR004166">
    <property type="entry name" value="a-kinase_dom"/>
</dbReference>
<gene>
    <name evidence="5" type="ORF">PAXRUDRAFT_148507</name>
</gene>
<dbReference type="Proteomes" id="UP000054538">
    <property type="component" value="Unassembled WGS sequence"/>
</dbReference>
<feature type="domain" description="Alpha-type protein kinase" evidence="4">
    <location>
        <begin position="26"/>
        <end position="150"/>
    </location>
</feature>
<name>A0A0D0E400_9AGAM</name>
<dbReference type="InParanoid" id="A0A0D0E400"/>
<dbReference type="HOGENOM" id="CLU_073913_3_0_1"/>
<sequence length="168" mass="19045">MCFQITEELEKVFREANVLYWVKLLLAMMYNFIERALDKAKESPPFNIPQLCFVDAGLVLAYSQRPNAPSGPRAPKAGMVTTAYLAEEAIDHPEDEFIKFIHNSDLTPLPDPGEPGYEITEFLAFMQHVQYHKTGGQVYISDYQGSICQPSIIAHKLTPNDRQCVTFD</sequence>
<proteinExistence type="predicted"/>
<organism evidence="5 6">
    <name type="scientific">Paxillus rubicundulus Ve08.2h10</name>
    <dbReference type="NCBI Taxonomy" id="930991"/>
    <lineage>
        <taxon>Eukaryota</taxon>
        <taxon>Fungi</taxon>
        <taxon>Dikarya</taxon>
        <taxon>Basidiomycota</taxon>
        <taxon>Agaricomycotina</taxon>
        <taxon>Agaricomycetes</taxon>
        <taxon>Agaricomycetidae</taxon>
        <taxon>Boletales</taxon>
        <taxon>Paxilineae</taxon>
        <taxon>Paxillaceae</taxon>
        <taxon>Paxillus</taxon>
    </lineage>
</organism>
<keyword evidence="6" id="KW-1185">Reference proteome</keyword>
<evidence type="ECO:0000256" key="2">
    <source>
        <dbReference type="ARBA" id="ARBA00022679"/>
    </source>
</evidence>
<dbReference type="Gene3D" id="3.20.200.10">
    <property type="entry name" value="MHCK/EF2 kinase"/>
    <property type="match status" value="1"/>
</dbReference>
<dbReference type="OrthoDB" id="301415at2759"/>
<keyword evidence="1" id="KW-0723">Serine/threonine-protein kinase</keyword>
<dbReference type="Pfam" id="PF02816">
    <property type="entry name" value="Alpha_kinase"/>
    <property type="match status" value="1"/>
</dbReference>
<reference evidence="6" key="2">
    <citation type="submission" date="2015-01" db="EMBL/GenBank/DDBJ databases">
        <title>Evolutionary Origins and Diversification of the Mycorrhizal Mutualists.</title>
        <authorList>
            <consortium name="DOE Joint Genome Institute"/>
            <consortium name="Mycorrhizal Genomics Consortium"/>
            <person name="Kohler A."/>
            <person name="Kuo A."/>
            <person name="Nagy L.G."/>
            <person name="Floudas D."/>
            <person name="Copeland A."/>
            <person name="Barry K.W."/>
            <person name="Cichocki N."/>
            <person name="Veneault-Fourrey C."/>
            <person name="LaButti K."/>
            <person name="Lindquist E.A."/>
            <person name="Lipzen A."/>
            <person name="Lundell T."/>
            <person name="Morin E."/>
            <person name="Murat C."/>
            <person name="Riley R."/>
            <person name="Ohm R."/>
            <person name="Sun H."/>
            <person name="Tunlid A."/>
            <person name="Henrissat B."/>
            <person name="Grigoriev I.V."/>
            <person name="Hibbett D.S."/>
            <person name="Martin F."/>
        </authorList>
    </citation>
    <scope>NUCLEOTIDE SEQUENCE [LARGE SCALE GENOMIC DNA]</scope>
    <source>
        <strain evidence="6">Ve08.2h10</strain>
    </source>
</reference>
<reference evidence="5 6" key="1">
    <citation type="submission" date="2014-04" db="EMBL/GenBank/DDBJ databases">
        <authorList>
            <consortium name="DOE Joint Genome Institute"/>
            <person name="Kuo A."/>
            <person name="Kohler A."/>
            <person name="Jargeat P."/>
            <person name="Nagy L.G."/>
            <person name="Floudas D."/>
            <person name="Copeland A."/>
            <person name="Barry K.W."/>
            <person name="Cichocki N."/>
            <person name="Veneault-Fourrey C."/>
            <person name="LaButti K."/>
            <person name="Lindquist E.A."/>
            <person name="Lipzen A."/>
            <person name="Lundell T."/>
            <person name="Morin E."/>
            <person name="Murat C."/>
            <person name="Sun H."/>
            <person name="Tunlid A."/>
            <person name="Henrissat B."/>
            <person name="Grigoriev I.V."/>
            <person name="Hibbett D.S."/>
            <person name="Martin F."/>
            <person name="Nordberg H.P."/>
            <person name="Cantor M.N."/>
            <person name="Hua S.X."/>
        </authorList>
    </citation>
    <scope>NUCLEOTIDE SEQUENCE [LARGE SCALE GENOMIC DNA]</scope>
    <source>
        <strain evidence="5 6">Ve08.2h10</strain>
    </source>
</reference>
<dbReference type="GO" id="GO:0004674">
    <property type="term" value="F:protein serine/threonine kinase activity"/>
    <property type="evidence" value="ECO:0007669"/>
    <property type="project" value="UniProtKB-KW"/>
</dbReference>
<keyword evidence="2" id="KW-0808">Transferase</keyword>
<dbReference type="AlphaFoldDB" id="A0A0D0E400"/>
<accession>A0A0D0E400</accession>
<dbReference type="EMBL" id="KN825337">
    <property type="protein sequence ID" value="KIK91875.1"/>
    <property type="molecule type" value="Genomic_DNA"/>
</dbReference>
<keyword evidence="3" id="KW-0418">Kinase</keyword>
<protein>
    <recommendedName>
        <fullName evidence="4">Alpha-type protein kinase domain-containing protein</fullName>
    </recommendedName>
</protein>
<evidence type="ECO:0000256" key="3">
    <source>
        <dbReference type="ARBA" id="ARBA00022777"/>
    </source>
</evidence>
<evidence type="ECO:0000313" key="5">
    <source>
        <dbReference type="EMBL" id="KIK91875.1"/>
    </source>
</evidence>
<dbReference type="GO" id="GO:0005524">
    <property type="term" value="F:ATP binding"/>
    <property type="evidence" value="ECO:0007669"/>
    <property type="project" value="InterPro"/>
</dbReference>
<evidence type="ECO:0000313" key="6">
    <source>
        <dbReference type="Proteomes" id="UP000054538"/>
    </source>
</evidence>